<protein>
    <recommendedName>
        <fullName evidence="3">Leucine-binding protein domain-containing protein</fullName>
    </recommendedName>
</protein>
<evidence type="ECO:0000313" key="4">
    <source>
        <dbReference type="EMBL" id="KJV06036.1"/>
    </source>
</evidence>
<dbReference type="InterPro" id="IPR028082">
    <property type="entry name" value="Peripla_BP_I"/>
</dbReference>
<feature type="domain" description="Leucine-binding protein" evidence="3">
    <location>
        <begin position="60"/>
        <end position="359"/>
    </location>
</feature>
<dbReference type="AlphaFoldDB" id="A0A0F3IGZ6"/>
<dbReference type="Proteomes" id="UP000033684">
    <property type="component" value="Unassembled WGS sequence"/>
</dbReference>
<dbReference type="PANTHER" id="PTHR30483">
    <property type="entry name" value="LEUCINE-SPECIFIC-BINDING PROTEIN"/>
    <property type="match status" value="1"/>
</dbReference>
<evidence type="ECO:0000256" key="2">
    <source>
        <dbReference type="ARBA" id="ARBA00022729"/>
    </source>
</evidence>
<evidence type="ECO:0000259" key="3">
    <source>
        <dbReference type="Pfam" id="PF13458"/>
    </source>
</evidence>
<evidence type="ECO:0000313" key="5">
    <source>
        <dbReference type="Proteomes" id="UP000033684"/>
    </source>
</evidence>
<dbReference type="OrthoDB" id="9815217at2"/>
<reference evidence="4 5" key="2">
    <citation type="journal article" date="2016" name="Microb. Ecol.">
        <title>Genome Characteristics of a Novel Type I Methanotroph (Sn10-6) Isolated from a Flooded Indian Rice Field.</title>
        <authorList>
            <person name="Rahalkar M.C."/>
            <person name="Pandit P.S."/>
            <person name="Dhakephalkar P.K."/>
            <person name="Pore S."/>
            <person name="Arora P."/>
            <person name="Kapse N."/>
        </authorList>
    </citation>
    <scope>NUCLEOTIDE SEQUENCE [LARGE SCALE GENOMIC DNA]</scope>
    <source>
        <strain evidence="4 5">Sn10-6</strain>
    </source>
</reference>
<organism evidence="4 5">
    <name type="scientific">Methylocucumis oryzae</name>
    <dbReference type="NCBI Taxonomy" id="1632867"/>
    <lineage>
        <taxon>Bacteria</taxon>
        <taxon>Pseudomonadati</taxon>
        <taxon>Pseudomonadota</taxon>
        <taxon>Gammaproteobacteria</taxon>
        <taxon>Methylococcales</taxon>
        <taxon>Methylococcaceae</taxon>
        <taxon>Methylocucumis</taxon>
    </lineage>
</organism>
<comment type="similarity">
    <text evidence="1">Belongs to the leucine-binding protein family.</text>
</comment>
<name>A0A0F3IGZ6_9GAMM</name>
<dbReference type="Gene3D" id="3.40.50.2300">
    <property type="match status" value="2"/>
</dbReference>
<dbReference type="EMBL" id="LAJX01000140">
    <property type="protein sequence ID" value="KJV06036.1"/>
    <property type="molecule type" value="Genomic_DNA"/>
</dbReference>
<keyword evidence="2" id="KW-0732">Signal</keyword>
<dbReference type="PANTHER" id="PTHR30483:SF6">
    <property type="entry name" value="PERIPLASMIC BINDING PROTEIN OF ABC TRANSPORTER FOR NATURAL AMINO ACIDS"/>
    <property type="match status" value="1"/>
</dbReference>
<sequence length="398" mass="44749">MHKKYRSPVLVFVLLTLVAGKCAFDYYYAYDNVLQRRSTLAKQLNPTIHVAAVWDLDHETSFIDGANLAINEVNQQGIPLNSEGKSATGRLILHVFDDGDDEHPEEIWVRVSKQEELVAVLGHSSSNTAIPASISYQYTGLLFISTIASDSALTAPGFSFTFSINPTNRTYADQLIAFARQHDWSKLLVLYERDAYGLDFYTTFLDGISDDFEIVASRSFYATQEDIDNGNFSSKAEMVYELMHNDFDAVILGGRGQVASQMIEQLRTMGVNQPILAGEGLDNTAVWNMSHRTANNLYVASIYDAEAVDTQAFKTAFQQTYGYEPGYFAYQGYQAIQVLASAYRETKSTEPIRVAATMQYGFKNSYQNYQFDRKSLIKNKKIAIKQMINGKFKTLTTE</sequence>
<keyword evidence="5" id="KW-1185">Reference proteome</keyword>
<dbReference type="RefSeq" id="WP_045779697.1">
    <property type="nucleotide sequence ID" value="NZ_LAJX01000140.1"/>
</dbReference>
<proteinExistence type="inferred from homology"/>
<dbReference type="SUPFAM" id="SSF53822">
    <property type="entry name" value="Periplasmic binding protein-like I"/>
    <property type="match status" value="1"/>
</dbReference>
<gene>
    <name evidence="4" type="ORF">VZ94_13965</name>
</gene>
<accession>A0A0F3IGZ6</accession>
<dbReference type="InterPro" id="IPR028081">
    <property type="entry name" value="Leu-bd"/>
</dbReference>
<dbReference type="Pfam" id="PF13458">
    <property type="entry name" value="Peripla_BP_6"/>
    <property type="match status" value="1"/>
</dbReference>
<comment type="caution">
    <text evidence="4">The sequence shown here is derived from an EMBL/GenBank/DDBJ whole genome shotgun (WGS) entry which is preliminary data.</text>
</comment>
<evidence type="ECO:0000256" key="1">
    <source>
        <dbReference type="ARBA" id="ARBA00010062"/>
    </source>
</evidence>
<reference evidence="5" key="1">
    <citation type="submission" date="2015-03" db="EMBL/GenBank/DDBJ databases">
        <title>Draft genome sequence of a novel methanotroph (Sn10-6) isolated from flooded ricefield rhizosphere in India.</title>
        <authorList>
            <person name="Pandit P.S."/>
            <person name="Pore S.D."/>
            <person name="Arora P."/>
            <person name="Kapse N.G."/>
            <person name="Dhakephalkar P.K."/>
            <person name="Rahalkar M.C."/>
        </authorList>
    </citation>
    <scope>NUCLEOTIDE SEQUENCE [LARGE SCALE GENOMIC DNA]</scope>
    <source>
        <strain evidence="5">Sn10-6</strain>
    </source>
</reference>
<dbReference type="InterPro" id="IPR051010">
    <property type="entry name" value="BCAA_transport"/>
</dbReference>